<proteinExistence type="predicted"/>
<keyword evidence="2" id="KW-1185">Reference proteome</keyword>
<evidence type="ECO:0000313" key="2">
    <source>
        <dbReference type="Proteomes" id="UP001165122"/>
    </source>
</evidence>
<name>A0A9W7FAL4_9STRA</name>
<reference evidence="2" key="1">
    <citation type="journal article" date="2023" name="Commun. Biol.">
        <title>Genome analysis of Parmales, the sister group of diatoms, reveals the evolutionary specialization of diatoms from phago-mixotrophs to photoautotrophs.</title>
        <authorList>
            <person name="Ban H."/>
            <person name="Sato S."/>
            <person name="Yoshikawa S."/>
            <person name="Yamada K."/>
            <person name="Nakamura Y."/>
            <person name="Ichinomiya M."/>
            <person name="Sato N."/>
            <person name="Blanc-Mathieu R."/>
            <person name="Endo H."/>
            <person name="Kuwata A."/>
            <person name="Ogata H."/>
        </authorList>
    </citation>
    <scope>NUCLEOTIDE SEQUENCE [LARGE SCALE GENOMIC DNA]</scope>
    <source>
        <strain evidence="2">NIES 3700</strain>
    </source>
</reference>
<dbReference type="Proteomes" id="UP001165122">
    <property type="component" value="Unassembled WGS sequence"/>
</dbReference>
<evidence type="ECO:0000313" key="1">
    <source>
        <dbReference type="EMBL" id="GMI07354.1"/>
    </source>
</evidence>
<sequence length="140" mass="16043">MLRRVFLEGDDVSKSQVFKKHRAIWKPLEEKVKAWVKAGWKQWGEEKPEWFTDDWKLKVPKYMLSATVAGDDSSVVVSSVVVRQEARRKGSLPALINAALGIEHAAAKIIPAGNVKRDDFDFDEFKRVMERRGSILIMNM</sequence>
<comment type="caution">
    <text evidence="1">The sequence shown here is derived from an EMBL/GenBank/DDBJ whole genome shotgun (WGS) entry which is preliminary data.</text>
</comment>
<protein>
    <submittedName>
        <fullName evidence="1">Uncharacterized protein</fullName>
    </submittedName>
</protein>
<dbReference type="EMBL" id="BRXW01000111">
    <property type="protein sequence ID" value="GMI07354.1"/>
    <property type="molecule type" value="Genomic_DNA"/>
</dbReference>
<gene>
    <name evidence="1" type="ORF">TrLO_g7535</name>
</gene>
<organism evidence="1 2">
    <name type="scientific">Triparma laevis f. longispina</name>
    <dbReference type="NCBI Taxonomy" id="1714387"/>
    <lineage>
        <taxon>Eukaryota</taxon>
        <taxon>Sar</taxon>
        <taxon>Stramenopiles</taxon>
        <taxon>Ochrophyta</taxon>
        <taxon>Bolidophyceae</taxon>
        <taxon>Parmales</taxon>
        <taxon>Triparmaceae</taxon>
        <taxon>Triparma</taxon>
    </lineage>
</organism>
<dbReference type="AlphaFoldDB" id="A0A9W7FAL4"/>
<accession>A0A9W7FAL4</accession>